<reference evidence="2" key="1">
    <citation type="journal article" date="2023" name="Proc. Natl. Acad. Sci. U.S.A.">
        <title>Genomic and structural basis for evolution of tropane alkaloid biosynthesis.</title>
        <authorList>
            <person name="Wanga Y.-J."/>
            <person name="Taina T."/>
            <person name="Yua J.-Y."/>
            <person name="Lia J."/>
            <person name="Xua B."/>
            <person name="Chenc J."/>
            <person name="D'Auriad J.C."/>
            <person name="Huanga J.-P."/>
            <person name="Huanga S.-X."/>
        </authorList>
    </citation>
    <scope>NUCLEOTIDE SEQUENCE [LARGE SCALE GENOMIC DNA]</scope>
    <source>
        <strain evidence="2">cv. KIB-2019</strain>
    </source>
</reference>
<dbReference type="OrthoDB" id="1921521at2759"/>
<accession>A0A9Q1R137</accession>
<comment type="caution">
    <text evidence="1">The sequence shown here is derived from an EMBL/GenBank/DDBJ whole genome shotgun (WGS) entry which is preliminary data.</text>
</comment>
<evidence type="ECO:0000313" key="2">
    <source>
        <dbReference type="Proteomes" id="UP001152561"/>
    </source>
</evidence>
<organism evidence="1 2">
    <name type="scientific">Anisodus acutangulus</name>
    <dbReference type="NCBI Taxonomy" id="402998"/>
    <lineage>
        <taxon>Eukaryota</taxon>
        <taxon>Viridiplantae</taxon>
        <taxon>Streptophyta</taxon>
        <taxon>Embryophyta</taxon>
        <taxon>Tracheophyta</taxon>
        <taxon>Spermatophyta</taxon>
        <taxon>Magnoliopsida</taxon>
        <taxon>eudicotyledons</taxon>
        <taxon>Gunneridae</taxon>
        <taxon>Pentapetalae</taxon>
        <taxon>asterids</taxon>
        <taxon>lamiids</taxon>
        <taxon>Solanales</taxon>
        <taxon>Solanaceae</taxon>
        <taxon>Solanoideae</taxon>
        <taxon>Hyoscyameae</taxon>
        <taxon>Anisodus</taxon>
    </lineage>
</organism>
<keyword evidence="2" id="KW-1185">Reference proteome</keyword>
<sequence length="260" mass="28710">METFYFWCSEKSKLLGNELKRKMKDLLEQKPSLAELTGINESRIDCFAIHLRAYLIGSAVTKAQASSMPSTNPSRNGGIGACELGTSVAFQIPQRSRHYCVQAPKSSSLNLGSLSPRARLLGECWTCYIWHSCTIAPKSYLLNHLVPETESVVEKSDRETLRLLINGSNHPSKQLIDVLPSVLSSSEQTQNMLAAESRSFYSGSINVGTIANGFATMGLISLSERSLGRFNERQIATESKVDQVNKRVGSRELAEAFNRC</sequence>
<dbReference type="PANTHER" id="PTHR36741:SF1">
    <property type="entry name" value="OS07G0100500 PROTEIN"/>
    <property type="match status" value="1"/>
</dbReference>
<name>A0A9Q1R137_9SOLA</name>
<gene>
    <name evidence="1" type="ORF">K7X08_023163</name>
</gene>
<dbReference type="Proteomes" id="UP001152561">
    <property type="component" value="Unassembled WGS sequence"/>
</dbReference>
<dbReference type="EMBL" id="JAJAGQ010000018">
    <property type="protein sequence ID" value="KAJ8535443.1"/>
    <property type="molecule type" value="Genomic_DNA"/>
</dbReference>
<evidence type="ECO:0000313" key="1">
    <source>
        <dbReference type="EMBL" id="KAJ8535443.1"/>
    </source>
</evidence>
<dbReference type="PANTHER" id="PTHR36741">
    <property type="entry name" value="OS07G0100500 PROTEIN"/>
    <property type="match status" value="1"/>
</dbReference>
<protein>
    <submittedName>
        <fullName evidence="1">Uncharacterized protein</fullName>
    </submittedName>
</protein>
<proteinExistence type="predicted"/>
<dbReference type="AlphaFoldDB" id="A0A9Q1R137"/>